<accession>A0A9P6Q334</accession>
<keyword evidence="2" id="KW-1185">Reference proteome</keyword>
<gene>
    <name evidence="1" type="ORF">BG011_003086</name>
</gene>
<feature type="non-terminal residue" evidence="1">
    <location>
        <position position="1"/>
    </location>
</feature>
<dbReference type="EMBL" id="JAAAJA010000208">
    <property type="protein sequence ID" value="KAG0258756.1"/>
    <property type="molecule type" value="Genomic_DNA"/>
</dbReference>
<name>A0A9P6Q334_9FUNG</name>
<proteinExistence type="predicted"/>
<reference evidence="1" key="1">
    <citation type="journal article" date="2020" name="Fungal Divers.">
        <title>Resolving the Mortierellaceae phylogeny through synthesis of multi-gene phylogenetics and phylogenomics.</title>
        <authorList>
            <person name="Vandepol N."/>
            <person name="Liber J."/>
            <person name="Desiro A."/>
            <person name="Na H."/>
            <person name="Kennedy M."/>
            <person name="Barry K."/>
            <person name="Grigoriev I.V."/>
            <person name="Miller A.N."/>
            <person name="O'Donnell K."/>
            <person name="Stajich J.E."/>
            <person name="Bonito G."/>
        </authorList>
    </citation>
    <scope>NUCLEOTIDE SEQUENCE</scope>
    <source>
        <strain evidence="1">KOD948</strain>
    </source>
</reference>
<comment type="caution">
    <text evidence="1">The sequence shown here is derived from an EMBL/GenBank/DDBJ whole genome shotgun (WGS) entry which is preliminary data.</text>
</comment>
<dbReference type="OrthoDB" id="2251794at2759"/>
<evidence type="ECO:0000313" key="2">
    <source>
        <dbReference type="Proteomes" id="UP000726737"/>
    </source>
</evidence>
<sequence>YGTSNLWDHVPGGYVSDTYVYTGSDGAVAPACKGAPKPPKPPTGGNLPGLNAKQSGYARIIAKEAHTHGVGSRGCAVAIATALVESNILVYCNRKVKGSCNLSHDAVGSDHLSVGIFQQQSPMWGTAKQCMEPRSSAGLFYKALKGVKGWAKMSIGTAAQRVQRSAYPTRYAGRAQQAVNICAKAY</sequence>
<organism evidence="1 2">
    <name type="scientific">Mortierella polycephala</name>
    <dbReference type="NCBI Taxonomy" id="41804"/>
    <lineage>
        <taxon>Eukaryota</taxon>
        <taxon>Fungi</taxon>
        <taxon>Fungi incertae sedis</taxon>
        <taxon>Mucoromycota</taxon>
        <taxon>Mortierellomycotina</taxon>
        <taxon>Mortierellomycetes</taxon>
        <taxon>Mortierellales</taxon>
        <taxon>Mortierellaceae</taxon>
        <taxon>Mortierella</taxon>
    </lineage>
</organism>
<dbReference type="Proteomes" id="UP000726737">
    <property type="component" value="Unassembled WGS sequence"/>
</dbReference>
<evidence type="ECO:0000313" key="1">
    <source>
        <dbReference type="EMBL" id="KAG0258756.1"/>
    </source>
</evidence>
<protein>
    <submittedName>
        <fullName evidence="1">Uncharacterized protein</fullName>
    </submittedName>
</protein>
<dbReference type="AlphaFoldDB" id="A0A9P6Q334"/>